<dbReference type="Pfam" id="PF22562">
    <property type="entry name" value="UBA_7"/>
    <property type="match status" value="1"/>
</dbReference>
<feature type="compositionally biased region" description="Basic residues" evidence="1">
    <location>
        <begin position="141"/>
        <end position="150"/>
    </location>
</feature>
<reference evidence="5" key="1">
    <citation type="journal article" date="2017" name="Plant J.">
        <title>The pomegranate (Punica granatum L.) genome and the genomics of punicalagin biosynthesis.</title>
        <authorList>
            <person name="Qin G."/>
            <person name="Xu C."/>
            <person name="Ming R."/>
            <person name="Tang H."/>
            <person name="Guyot R."/>
            <person name="Kramer E.M."/>
            <person name="Hu Y."/>
            <person name="Yi X."/>
            <person name="Qi Y."/>
            <person name="Xu X."/>
            <person name="Gao Z."/>
            <person name="Pan H."/>
            <person name="Jian J."/>
            <person name="Tian Y."/>
            <person name="Yue Z."/>
            <person name="Xu Y."/>
        </authorList>
    </citation>
    <scope>NUCLEOTIDE SEQUENCE [LARGE SCALE GENOMIC DNA]</scope>
    <source>
        <strain evidence="5">cv. Dabenzi</strain>
    </source>
</reference>
<feature type="region of interest" description="Disordered" evidence="1">
    <location>
        <begin position="1"/>
        <end position="154"/>
    </location>
</feature>
<feature type="compositionally biased region" description="Polar residues" evidence="1">
    <location>
        <begin position="117"/>
        <end position="129"/>
    </location>
</feature>
<feature type="compositionally biased region" description="Basic and acidic residues" evidence="1">
    <location>
        <begin position="10"/>
        <end position="25"/>
    </location>
</feature>
<evidence type="ECO:0000259" key="2">
    <source>
        <dbReference type="PROSITE" id="PS50030"/>
    </source>
</evidence>
<evidence type="ECO:0000313" key="3">
    <source>
        <dbReference type="EMBL" id="OWM78481.1"/>
    </source>
</evidence>
<accession>A0A218X1Y7</accession>
<protein>
    <recommendedName>
        <fullName evidence="2">UBA domain-containing protein</fullName>
    </recommendedName>
</protein>
<feature type="compositionally biased region" description="Basic and acidic residues" evidence="1">
    <location>
        <begin position="130"/>
        <end position="140"/>
    </location>
</feature>
<evidence type="ECO:0000313" key="4">
    <source>
        <dbReference type="EMBL" id="PKI68742.1"/>
    </source>
</evidence>
<dbReference type="GeneID" id="116214630"/>
<evidence type="ECO:0000313" key="5">
    <source>
        <dbReference type="Proteomes" id="UP000197138"/>
    </source>
</evidence>
<dbReference type="STRING" id="22663.A0A218X1Y7"/>
<dbReference type="InterPro" id="IPR015940">
    <property type="entry name" value="UBA"/>
</dbReference>
<dbReference type="EMBL" id="PGOL01000542">
    <property type="protein sequence ID" value="PKI68742.1"/>
    <property type="molecule type" value="Genomic_DNA"/>
</dbReference>
<comment type="caution">
    <text evidence="3">The sequence shown here is derived from an EMBL/GenBank/DDBJ whole genome shotgun (WGS) entry which is preliminary data.</text>
</comment>
<gene>
    <name evidence="3" type="ORF">CDL15_Pgr016205</name>
    <name evidence="4" type="ORF">CRG98_010799</name>
</gene>
<dbReference type="PROSITE" id="PS50030">
    <property type="entry name" value="UBA"/>
    <property type="match status" value="1"/>
</dbReference>
<evidence type="ECO:0000256" key="1">
    <source>
        <dbReference type="SAM" id="MobiDB-lite"/>
    </source>
</evidence>
<feature type="region of interest" description="Disordered" evidence="1">
    <location>
        <begin position="269"/>
        <end position="313"/>
    </location>
</feature>
<dbReference type="AlphaFoldDB" id="A0A218X1Y7"/>
<dbReference type="PANTHER" id="PTHR35294">
    <property type="entry name" value="UBIQUITIN-ASSOCIATED/TRANSLATION ELONGATION FACTOR EF1B PROTEIN"/>
    <property type="match status" value="1"/>
</dbReference>
<feature type="region of interest" description="Disordered" evidence="1">
    <location>
        <begin position="588"/>
        <end position="629"/>
    </location>
</feature>
<evidence type="ECO:0000313" key="6">
    <source>
        <dbReference type="Proteomes" id="UP000233551"/>
    </source>
</evidence>
<feature type="compositionally biased region" description="Polar residues" evidence="1">
    <location>
        <begin position="87"/>
        <end position="105"/>
    </location>
</feature>
<dbReference type="Proteomes" id="UP000233551">
    <property type="component" value="Unassembled WGS sequence"/>
</dbReference>
<feature type="compositionally biased region" description="Basic and acidic residues" evidence="1">
    <location>
        <begin position="588"/>
        <end position="597"/>
    </location>
</feature>
<dbReference type="SMART" id="SM00165">
    <property type="entry name" value="UBA"/>
    <property type="match status" value="1"/>
</dbReference>
<dbReference type="Gene3D" id="1.10.8.10">
    <property type="entry name" value="DNA helicase RuvA subunit, C-terminal domain"/>
    <property type="match status" value="1"/>
</dbReference>
<dbReference type="Proteomes" id="UP000197138">
    <property type="component" value="Unassembled WGS sequence"/>
</dbReference>
<feature type="domain" description="UBA" evidence="2">
    <location>
        <begin position="155"/>
        <end position="207"/>
    </location>
</feature>
<feature type="compositionally biased region" description="Polar residues" evidence="1">
    <location>
        <begin position="276"/>
        <end position="288"/>
    </location>
</feature>
<reference evidence="4 6" key="3">
    <citation type="submission" date="2017-11" db="EMBL/GenBank/DDBJ databases">
        <title>De-novo sequencing of pomegranate (Punica granatum L.) genome.</title>
        <authorList>
            <person name="Akparov Z."/>
            <person name="Amiraslanov A."/>
            <person name="Hajiyeva S."/>
            <person name="Abbasov M."/>
            <person name="Kaur K."/>
            <person name="Hamwieh A."/>
            <person name="Solovyev V."/>
            <person name="Salamov A."/>
            <person name="Braich B."/>
            <person name="Kosarev P."/>
            <person name="Mahmoud A."/>
            <person name="Hajiyev E."/>
            <person name="Babayeva S."/>
            <person name="Izzatullayeva V."/>
            <person name="Mammadov A."/>
            <person name="Mammadov A."/>
            <person name="Sharifova S."/>
            <person name="Ojaghi J."/>
            <person name="Eynullazada K."/>
            <person name="Bayramov B."/>
            <person name="Abdulazimova A."/>
            <person name="Shahmuradov I."/>
        </authorList>
    </citation>
    <scope>NUCLEOTIDE SEQUENCE [LARGE SCALE GENOMIC DNA]</scope>
    <source>
        <strain evidence="4">AG2017</strain>
        <strain evidence="6">cv. AG2017</strain>
        <tissue evidence="4">Leaf</tissue>
    </source>
</reference>
<organism evidence="3 5">
    <name type="scientific">Punica granatum</name>
    <name type="common">Pomegranate</name>
    <dbReference type="NCBI Taxonomy" id="22663"/>
    <lineage>
        <taxon>Eukaryota</taxon>
        <taxon>Viridiplantae</taxon>
        <taxon>Streptophyta</taxon>
        <taxon>Embryophyta</taxon>
        <taxon>Tracheophyta</taxon>
        <taxon>Spermatophyta</taxon>
        <taxon>Magnoliopsida</taxon>
        <taxon>eudicotyledons</taxon>
        <taxon>Gunneridae</taxon>
        <taxon>Pentapetalae</taxon>
        <taxon>rosids</taxon>
        <taxon>malvids</taxon>
        <taxon>Myrtales</taxon>
        <taxon>Lythraceae</taxon>
        <taxon>Punica</taxon>
    </lineage>
</organism>
<feature type="compositionally biased region" description="Low complexity" evidence="1">
    <location>
        <begin position="33"/>
        <end position="46"/>
    </location>
</feature>
<sequence>MSPASKSKSKSKDKPSARAAKEQKAASKPSVPTNTANTANGSSASAYNPVSGTFHLLEASSAASSPPSHGNGRFQNIDDSDDHSSSPHGTVSEYDSVSNNGSCSGESEDLKEKAASSAPQSQREATTAADSDRREKIRLKNERKHQRQRERRAQELHEKCCGYMMSRKLESLSQQLVNMGFSSERATLALILNEGRVEDSVSWLFEGSQEEDHSKETDLGNWGNLKIDISEELALVSQLEAKYKCSKQEVERAIVTCEGDLVKAEESLRVQKQDKQATPSKQEATSDPKSLLRLQEKPTAASVMMPQRRSSERDLNYTRTAMSTPSDSELGLPSLQCFNGNPNHQALRMERRWPNSGSIPSLPSTIGMPQVSSLGTKSEVFHSVGDNQHSAVREPVIMMQRHQTAFPRQIPALGMNTSPSVSAGFFPNDNSSGIEMLRSNMKFLHSQRLGSLGRENQGAEPFYHQFRESSSAFGPFDRASEMGSSWNAAGRSSTAQNIPLEARGLWGPLMVGASPPSLAAPPSLGLFSSWGSSGSFSSNSQVDWHTGGLVPELDYTSIDWTLDSSLLGASKGSGLWLGLSSLLRDGHTSRMDGDGSRARFSGWQDNGVVGSRDPAASSGGLRDWTSPFAGKDIFSLPRQYVTSPSP</sequence>
<dbReference type="InterPro" id="IPR009060">
    <property type="entry name" value="UBA-like_sf"/>
</dbReference>
<dbReference type="PANTHER" id="PTHR35294:SF4">
    <property type="entry name" value="UBA DOMAIN-CONTAINING PROTEIN"/>
    <property type="match status" value="1"/>
</dbReference>
<dbReference type="SUPFAM" id="SSF46934">
    <property type="entry name" value="UBA-like"/>
    <property type="match status" value="1"/>
</dbReference>
<feature type="compositionally biased region" description="Low complexity" evidence="1">
    <location>
        <begin position="59"/>
        <end position="68"/>
    </location>
</feature>
<reference evidence="3" key="2">
    <citation type="submission" date="2017-06" db="EMBL/GenBank/DDBJ databases">
        <title>The pomegranate genome and the genomics of punicalagin biosynthesis.</title>
        <authorList>
            <person name="Xu C."/>
        </authorList>
    </citation>
    <scope>NUCLEOTIDE SEQUENCE [LARGE SCALE GENOMIC DNA]</scope>
    <source>
        <tissue evidence="3">Fresh leaf</tissue>
    </source>
</reference>
<keyword evidence="6" id="KW-1185">Reference proteome</keyword>
<name>A0A218X1Y7_PUNGR</name>
<dbReference type="EMBL" id="MTKT01002495">
    <property type="protein sequence ID" value="OWM78481.1"/>
    <property type="molecule type" value="Genomic_DNA"/>
</dbReference>
<proteinExistence type="predicted"/>
<dbReference type="OrthoDB" id="515654at2759"/>